<accession>A0A0C5WHY1</accession>
<evidence type="ECO:0000313" key="3">
    <source>
        <dbReference type="Proteomes" id="UP000032303"/>
    </source>
</evidence>
<dbReference type="Proteomes" id="UP000032303">
    <property type="component" value="Chromosome 1"/>
</dbReference>
<reference evidence="2 3" key="1">
    <citation type="submission" date="2013-05" db="EMBL/GenBank/DDBJ databases">
        <title>Complete genome sequence of the lipase-producing bacterium Photobacterium gaetbulicola Gung47.</title>
        <authorList>
            <person name="Kim Y.-O."/>
        </authorList>
    </citation>
    <scope>NUCLEOTIDE SEQUENCE [LARGE SCALE GENOMIC DNA]</scope>
    <source>
        <strain evidence="2 3">Gung47</strain>
    </source>
</reference>
<organism evidence="2 3">
    <name type="scientific">Photobacterium gaetbulicola Gung47</name>
    <dbReference type="NCBI Taxonomy" id="658445"/>
    <lineage>
        <taxon>Bacteria</taxon>
        <taxon>Pseudomonadati</taxon>
        <taxon>Pseudomonadota</taxon>
        <taxon>Gammaproteobacteria</taxon>
        <taxon>Vibrionales</taxon>
        <taxon>Vibrionaceae</taxon>
        <taxon>Photobacterium</taxon>
    </lineage>
</organism>
<keyword evidence="1" id="KW-0812">Transmembrane</keyword>
<dbReference type="KEGG" id="pgb:H744_1c0727"/>
<name>A0A0C5WHY1_9GAMM</name>
<dbReference type="EMBL" id="CP005973">
    <property type="protein sequence ID" value="AJR05752.1"/>
    <property type="molecule type" value="Genomic_DNA"/>
</dbReference>
<dbReference type="PATRIC" id="fig|658445.3.peg.790"/>
<keyword evidence="1" id="KW-1133">Transmembrane helix</keyword>
<sequence length="102" mass="11783">MQKYCLPRLRVSIYVAIASMAISVPISLTAEPLLMGFDEYMERCTLSYGEDKIARSVCENQYKAIEQKEQEIFAHTNELTNEIWLDEKNNSESLSEQNEQVD</sequence>
<evidence type="ECO:0000256" key="1">
    <source>
        <dbReference type="SAM" id="Phobius"/>
    </source>
</evidence>
<protein>
    <submittedName>
        <fullName evidence="2">Uncharacterized protein</fullName>
    </submittedName>
</protein>
<keyword evidence="3" id="KW-1185">Reference proteome</keyword>
<dbReference type="HOGENOM" id="CLU_2274753_0_0_6"/>
<evidence type="ECO:0000313" key="2">
    <source>
        <dbReference type="EMBL" id="AJR05752.1"/>
    </source>
</evidence>
<dbReference type="AlphaFoldDB" id="A0A0C5WHY1"/>
<gene>
    <name evidence="2" type="ORF">H744_1c0727</name>
</gene>
<keyword evidence="1" id="KW-0472">Membrane</keyword>
<proteinExistence type="predicted"/>
<feature type="transmembrane region" description="Helical" evidence="1">
    <location>
        <begin position="12"/>
        <end position="30"/>
    </location>
</feature>